<name>A0A841HUE0_9DEIO</name>
<dbReference type="EMBL" id="JACHHG010000002">
    <property type="protein sequence ID" value="MBB6097061.1"/>
    <property type="molecule type" value="Genomic_DNA"/>
</dbReference>
<dbReference type="GO" id="GO:0016301">
    <property type="term" value="F:kinase activity"/>
    <property type="evidence" value="ECO:0007669"/>
    <property type="project" value="UniProtKB-KW"/>
</dbReference>
<evidence type="ECO:0000313" key="3">
    <source>
        <dbReference type="Proteomes" id="UP000569951"/>
    </source>
</evidence>
<dbReference type="PANTHER" id="PTHR37816:SF1">
    <property type="entry name" value="TOXIN"/>
    <property type="match status" value="1"/>
</dbReference>
<feature type="domain" description="ATPase AAA-type core" evidence="1">
    <location>
        <begin position="10"/>
        <end position="64"/>
    </location>
</feature>
<keyword evidence="2" id="KW-0418">Kinase</keyword>
<dbReference type="GO" id="GO:0016887">
    <property type="term" value="F:ATP hydrolysis activity"/>
    <property type="evidence" value="ECO:0007669"/>
    <property type="project" value="InterPro"/>
</dbReference>
<gene>
    <name evidence="2" type="ORF">HNR42_000475</name>
</gene>
<dbReference type="SUPFAM" id="SSF52540">
    <property type="entry name" value="P-loop containing nucleoside triphosphate hydrolases"/>
    <property type="match status" value="1"/>
</dbReference>
<evidence type="ECO:0000259" key="1">
    <source>
        <dbReference type="Pfam" id="PF00004"/>
    </source>
</evidence>
<dbReference type="Pfam" id="PF00004">
    <property type="entry name" value="AAA"/>
    <property type="match status" value="1"/>
</dbReference>
<evidence type="ECO:0000313" key="2">
    <source>
        <dbReference type="EMBL" id="MBB6097061.1"/>
    </source>
</evidence>
<dbReference type="RefSeq" id="WP_183984145.1">
    <property type="nucleotide sequence ID" value="NZ_JACHHG010000002.1"/>
</dbReference>
<organism evidence="2 3">
    <name type="scientific">Deinobacterium chartae</name>
    <dbReference type="NCBI Taxonomy" id="521158"/>
    <lineage>
        <taxon>Bacteria</taxon>
        <taxon>Thermotogati</taxon>
        <taxon>Deinococcota</taxon>
        <taxon>Deinococci</taxon>
        <taxon>Deinococcales</taxon>
        <taxon>Deinococcaceae</taxon>
        <taxon>Deinobacterium</taxon>
    </lineage>
</organism>
<dbReference type="GO" id="GO:0005524">
    <property type="term" value="F:ATP binding"/>
    <property type="evidence" value="ECO:0007669"/>
    <property type="project" value="InterPro"/>
</dbReference>
<protein>
    <submittedName>
        <fullName evidence="2">Adenylate kinase family enzyme</fullName>
    </submittedName>
</protein>
<dbReference type="AlphaFoldDB" id="A0A841HUE0"/>
<dbReference type="Proteomes" id="UP000569951">
    <property type="component" value="Unassembled WGS sequence"/>
</dbReference>
<keyword evidence="3" id="KW-1185">Reference proteome</keyword>
<dbReference type="PANTHER" id="PTHR37816">
    <property type="entry name" value="YALI0E33011P"/>
    <property type="match status" value="1"/>
</dbReference>
<proteinExistence type="predicted"/>
<dbReference type="Gene3D" id="3.40.50.300">
    <property type="entry name" value="P-loop containing nucleotide triphosphate hydrolases"/>
    <property type="match status" value="1"/>
</dbReference>
<sequence length="182" mass="21348">MTASFPHRRVMVLGTTGSGKTTLAARLARRLEVPHIELDALNWGPGWTERAPETFRAMLLEATAGEGWVTDGNYGKARAVLWPRAQAVIWLDYPAPLIFARLFRRTCRRVFGRDELWNGNRETFRAAFLSRDSLFVWFFRTYARRRRELPALLARPEYAHLEVYRLRSPRETERWLRDLEGR</sequence>
<reference evidence="2 3" key="1">
    <citation type="submission" date="2020-08" db="EMBL/GenBank/DDBJ databases">
        <title>Genomic Encyclopedia of Type Strains, Phase IV (KMG-IV): sequencing the most valuable type-strain genomes for metagenomic binning, comparative biology and taxonomic classification.</title>
        <authorList>
            <person name="Goeker M."/>
        </authorList>
    </citation>
    <scope>NUCLEOTIDE SEQUENCE [LARGE SCALE GENOMIC DNA]</scope>
    <source>
        <strain evidence="2 3">DSM 21458</strain>
    </source>
</reference>
<dbReference type="InterPro" id="IPR003959">
    <property type="entry name" value="ATPase_AAA_core"/>
</dbReference>
<keyword evidence="2" id="KW-0808">Transferase</keyword>
<comment type="caution">
    <text evidence="2">The sequence shown here is derived from an EMBL/GenBank/DDBJ whole genome shotgun (WGS) entry which is preliminary data.</text>
</comment>
<dbReference type="InterPro" id="IPR052922">
    <property type="entry name" value="Cytidylate_Kinase-2"/>
</dbReference>
<accession>A0A841HUE0</accession>
<dbReference type="InterPro" id="IPR027417">
    <property type="entry name" value="P-loop_NTPase"/>
</dbReference>